<accession>A0A7J9H2X5</accession>
<evidence type="ECO:0000313" key="2">
    <source>
        <dbReference type="Proteomes" id="UP000593560"/>
    </source>
</evidence>
<gene>
    <name evidence="1" type="ORF">Gohar_013568</name>
</gene>
<dbReference type="Proteomes" id="UP000593560">
    <property type="component" value="Unassembled WGS sequence"/>
</dbReference>
<comment type="caution">
    <text evidence="1">The sequence shown here is derived from an EMBL/GenBank/DDBJ whole genome shotgun (WGS) entry which is preliminary data.</text>
</comment>
<dbReference type="EMBL" id="JABFAD010000007">
    <property type="protein sequence ID" value="MBA0803345.1"/>
    <property type="molecule type" value="Genomic_DNA"/>
</dbReference>
<reference evidence="1 2" key="1">
    <citation type="journal article" date="2019" name="Genome Biol. Evol.">
        <title>Insights into the evolution of the New World diploid cottons (Gossypium, subgenus Houzingenia) based on genome sequencing.</title>
        <authorList>
            <person name="Grover C.E."/>
            <person name="Arick M.A. 2nd"/>
            <person name="Thrash A."/>
            <person name="Conover J.L."/>
            <person name="Sanders W.S."/>
            <person name="Peterson D.G."/>
            <person name="Frelichowski J.E."/>
            <person name="Scheffler J.A."/>
            <person name="Scheffler B.E."/>
            <person name="Wendel J.F."/>
        </authorList>
    </citation>
    <scope>NUCLEOTIDE SEQUENCE [LARGE SCALE GENOMIC DNA]</scope>
    <source>
        <strain evidence="1">0</strain>
        <tissue evidence="1">Leaf</tissue>
    </source>
</reference>
<evidence type="ECO:0000313" key="1">
    <source>
        <dbReference type="EMBL" id="MBA0803345.1"/>
    </source>
</evidence>
<proteinExistence type="predicted"/>
<keyword evidence="2" id="KW-1185">Reference proteome</keyword>
<name>A0A7J9H2X5_9ROSI</name>
<protein>
    <submittedName>
        <fullName evidence="1">Uncharacterized protein</fullName>
    </submittedName>
</protein>
<dbReference type="AlphaFoldDB" id="A0A7J9H2X5"/>
<organism evidence="1 2">
    <name type="scientific">Gossypium harknessii</name>
    <dbReference type="NCBI Taxonomy" id="34285"/>
    <lineage>
        <taxon>Eukaryota</taxon>
        <taxon>Viridiplantae</taxon>
        <taxon>Streptophyta</taxon>
        <taxon>Embryophyta</taxon>
        <taxon>Tracheophyta</taxon>
        <taxon>Spermatophyta</taxon>
        <taxon>Magnoliopsida</taxon>
        <taxon>eudicotyledons</taxon>
        <taxon>Gunneridae</taxon>
        <taxon>Pentapetalae</taxon>
        <taxon>rosids</taxon>
        <taxon>malvids</taxon>
        <taxon>Malvales</taxon>
        <taxon>Malvaceae</taxon>
        <taxon>Malvoideae</taxon>
        <taxon>Gossypium</taxon>
    </lineage>
</organism>
<sequence>MFGLREYPITGVFYFGLK</sequence>